<sequence>MHLLRLLADWYWRVDSFLGGGVKPNRRQRFTAAHPVRFGLIMGSALGAFMGVVALLCAALGARYVFTLFNLLFCLGLAAVMGVCMVGLGYITRWGQRHYGYYPHEVQDQSDGPV</sequence>
<evidence type="ECO:0000256" key="1">
    <source>
        <dbReference type="SAM" id="Phobius"/>
    </source>
</evidence>
<accession>A0A5S4FZR1</accession>
<name>A0A5S4FZR1_9ACTN</name>
<gene>
    <name evidence="2" type="ORF">ETD86_00255</name>
</gene>
<keyword evidence="1" id="KW-0812">Transmembrane</keyword>
<dbReference type="OrthoDB" id="3541234at2"/>
<proteinExistence type="predicted"/>
<comment type="caution">
    <text evidence="2">The sequence shown here is derived from an EMBL/GenBank/DDBJ whole genome shotgun (WGS) entry which is preliminary data.</text>
</comment>
<dbReference type="Proteomes" id="UP000309128">
    <property type="component" value="Unassembled WGS sequence"/>
</dbReference>
<reference evidence="2 3" key="1">
    <citation type="submission" date="2019-05" db="EMBL/GenBank/DDBJ databases">
        <title>Draft genome sequence of Nonomuraea turkmeniaca DSM 43926.</title>
        <authorList>
            <person name="Saricaoglu S."/>
            <person name="Isik K."/>
        </authorList>
    </citation>
    <scope>NUCLEOTIDE SEQUENCE [LARGE SCALE GENOMIC DNA]</scope>
    <source>
        <strain evidence="2 3">DSM 43926</strain>
    </source>
</reference>
<protein>
    <submittedName>
        <fullName evidence="2">Uncharacterized protein</fullName>
    </submittedName>
</protein>
<feature type="transmembrane region" description="Helical" evidence="1">
    <location>
        <begin position="36"/>
        <end position="62"/>
    </location>
</feature>
<dbReference type="EMBL" id="VCKY01000001">
    <property type="protein sequence ID" value="TMR25601.1"/>
    <property type="molecule type" value="Genomic_DNA"/>
</dbReference>
<dbReference type="AlphaFoldDB" id="A0A5S4FZR1"/>
<evidence type="ECO:0000313" key="2">
    <source>
        <dbReference type="EMBL" id="TMR25601.1"/>
    </source>
</evidence>
<keyword evidence="1" id="KW-1133">Transmembrane helix</keyword>
<dbReference type="RefSeq" id="WP_138664011.1">
    <property type="nucleotide sequence ID" value="NZ_VCKY01000001.1"/>
</dbReference>
<evidence type="ECO:0000313" key="3">
    <source>
        <dbReference type="Proteomes" id="UP000309128"/>
    </source>
</evidence>
<organism evidence="2 3">
    <name type="scientific">Nonomuraea turkmeniaca</name>
    <dbReference type="NCBI Taxonomy" id="103838"/>
    <lineage>
        <taxon>Bacteria</taxon>
        <taxon>Bacillati</taxon>
        <taxon>Actinomycetota</taxon>
        <taxon>Actinomycetes</taxon>
        <taxon>Streptosporangiales</taxon>
        <taxon>Streptosporangiaceae</taxon>
        <taxon>Nonomuraea</taxon>
    </lineage>
</organism>
<keyword evidence="3" id="KW-1185">Reference proteome</keyword>
<keyword evidence="1" id="KW-0472">Membrane</keyword>
<feature type="transmembrane region" description="Helical" evidence="1">
    <location>
        <begin position="68"/>
        <end position="91"/>
    </location>
</feature>